<protein>
    <submittedName>
        <fullName evidence="3">Uncharacterized protein</fullName>
    </submittedName>
</protein>
<feature type="transmembrane region" description="Helical" evidence="1">
    <location>
        <begin position="67"/>
        <end position="86"/>
    </location>
</feature>
<dbReference type="STRING" id="150121.SAMN06296010_0801"/>
<evidence type="ECO:0000256" key="2">
    <source>
        <dbReference type="SAM" id="SignalP"/>
    </source>
</evidence>
<dbReference type="AlphaFoldDB" id="A0A1X7IS96"/>
<dbReference type="EMBL" id="FXAY01000001">
    <property type="protein sequence ID" value="SMG17652.1"/>
    <property type="molecule type" value="Genomic_DNA"/>
</dbReference>
<feature type="signal peptide" evidence="2">
    <location>
        <begin position="1"/>
        <end position="27"/>
    </location>
</feature>
<evidence type="ECO:0000313" key="3">
    <source>
        <dbReference type="EMBL" id="SMG17652.1"/>
    </source>
</evidence>
<proteinExistence type="predicted"/>
<keyword evidence="4" id="KW-1185">Reference proteome</keyword>
<feature type="transmembrane region" description="Helical" evidence="1">
    <location>
        <begin position="37"/>
        <end position="55"/>
    </location>
</feature>
<evidence type="ECO:0000256" key="1">
    <source>
        <dbReference type="SAM" id="Phobius"/>
    </source>
</evidence>
<dbReference type="OrthoDB" id="5125396at2"/>
<dbReference type="Proteomes" id="UP000193244">
    <property type="component" value="Unassembled WGS sequence"/>
</dbReference>
<reference evidence="4" key="1">
    <citation type="submission" date="2017-04" db="EMBL/GenBank/DDBJ databases">
        <authorList>
            <person name="Varghese N."/>
            <person name="Submissions S."/>
        </authorList>
    </citation>
    <scope>NUCLEOTIDE SEQUENCE [LARGE SCALE GENOMIC DNA]</scope>
    <source>
        <strain evidence="4">VKM Ac-2510</strain>
    </source>
</reference>
<evidence type="ECO:0000313" key="4">
    <source>
        <dbReference type="Proteomes" id="UP000193244"/>
    </source>
</evidence>
<dbReference type="RefSeq" id="WP_085483120.1">
    <property type="nucleotide sequence ID" value="NZ_FXAY01000001.1"/>
</dbReference>
<sequence length="205" mass="20908">MSTRWTRVARGTLAAGFSTFVAAFSHAAAGGSAPSIAALSLAIAFSTMICVALAGRGLSYWRIGASVAVSQVFFHTLFSLIATPAARAPGSAPAAHSGHDMAAMFAPTGPAASSALAIGIDVAMIAGHVFAAVVTFAAIVWGERAVRGLLAAALVRATRLSALLVPSPSFAPPAIRVGRVHRIDAPAMLEVLRASLWHRGPPLFA</sequence>
<gene>
    <name evidence="3" type="ORF">SAMN06296010_0801</name>
</gene>
<name>A0A1X7IS96_9MICO</name>
<keyword evidence="1" id="KW-0812">Transmembrane</keyword>
<keyword evidence="1" id="KW-0472">Membrane</keyword>
<keyword evidence="2" id="KW-0732">Signal</keyword>
<keyword evidence="1" id="KW-1133">Transmembrane helix</keyword>
<feature type="transmembrane region" description="Helical" evidence="1">
    <location>
        <begin position="115"/>
        <end position="141"/>
    </location>
</feature>
<organism evidence="3 4">
    <name type="scientific">Agreia pratensis</name>
    <dbReference type="NCBI Taxonomy" id="150121"/>
    <lineage>
        <taxon>Bacteria</taxon>
        <taxon>Bacillati</taxon>
        <taxon>Actinomycetota</taxon>
        <taxon>Actinomycetes</taxon>
        <taxon>Micrococcales</taxon>
        <taxon>Microbacteriaceae</taxon>
        <taxon>Agreia</taxon>
    </lineage>
</organism>
<accession>A0A1X7IS96</accession>
<feature type="chain" id="PRO_5010882003" evidence="2">
    <location>
        <begin position="28"/>
        <end position="205"/>
    </location>
</feature>